<evidence type="ECO:0000313" key="1">
    <source>
        <dbReference type="EMBL" id="GFD34158.1"/>
    </source>
</evidence>
<accession>A0A699VL03</accession>
<protein>
    <submittedName>
        <fullName evidence="1">Uncharacterized protein</fullName>
    </submittedName>
</protein>
<feature type="non-terminal residue" evidence="1">
    <location>
        <position position="1"/>
    </location>
</feature>
<name>A0A699VL03_TANCI</name>
<gene>
    <name evidence="1" type="ORF">Tci_906127</name>
</gene>
<comment type="caution">
    <text evidence="1">The sequence shown here is derived from an EMBL/GenBank/DDBJ whole genome shotgun (WGS) entry which is preliminary data.</text>
</comment>
<sequence>DIGGLGNGGELPGIVWVGNMTYFQDHKWYDELADRRLKEETLMHKAKVEES</sequence>
<reference evidence="1" key="1">
    <citation type="journal article" date="2019" name="Sci. Rep.">
        <title>Draft genome of Tanacetum cinerariifolium, the natural source of mosquito coil.</title>
        <authorList>
            <person name="Yamashiro T."/>
            <person name="Shiraishi A."/>
            <person name="Satake H."/>
            <person name="Nakayama K."/>
        </authorList>
    </citation>
    <scope>NUCLEOTIDE SEQUENCE</scope>
</reference>
<proteinExistence type="predicted"/>
<organism evidence="1">
    <name type="scientific">Tanacetum cinerariifolium</name>
    <name type="common">Dalmatian daisy</name>
    <name type="synonym">Chrysanthemum cinerariifolium</name>
    <dbReference type="NCBI Taxonomy" id="118510"/>
    <lineage>
        <taxon>Eukaryota</taxon>
        <taxon>Viridiplantae</taxon>
        <taxon>Streptophyta</taxon>
        <taxon>Embryophyta</taxon>
        <taxon>Tracheophyta</taxon>
        <taxon>Spermatophyta</taxon>
        <taxon>Magnoliopsida</taxon>
        <taxon>eudicotyledons</taxon>
        <taxon>Gunneridae</taxon>
        <taxon>Pentapetalae</taxon>
        <taxon>asterids</taxon>
        <taxon>campanulids</taxon>
        <taxon>Asterales</taxon>
        <taxon>Asteraceae</taxon>
        <taxon>Asteroideae</taxon>
        <taxon>Anthemideae</taxon>
        <taxon>Anthemidinae</taxon>
        <taxon>Tanacetum</taxon>
    </lineage>
</organism>
<dbReference type="AlphaFoldDB" id="A0A699VL03"/>
<dbReference type="EMBL" id="BKCJ011443270">
    <property type="protein sequence ID" value="GFD34158.1"/>
    <property type="molecule type" value="Genomic_DNA"/>
</dbReference>